<dbReference type="RefSeq" id="WP_275037550.1">
    <property type="nucleotide sequence ID" value="NZ_CP118718.1"/>
</dbReference>
<dbReference type="AlphaFoldDB" id="A0ABD7X3G2"/>
<dbReference type="EMBL" id="CP118718">
    <property type="protein sequence ID" value="WEA46862.1"/>
    <property type="molecule type" value="Genomic_DNA"/>
</dbReference>
<evidence type="ECO:0000313" key="2">
    <source>
        <dbReference type="Proteomes" id="UP001220217"/>
    </source>
</evidence>
<reference evidence="1 2" key="1">
    <citation type="submission" date="2023-02" db="EMBL/GenBank/DDBJ databases">
        <title>Complete genome sequence of Priestia aryabhattai G5MAi6, a methanol-tolerant strain isolated from tap water in Hong Kong.</title>
        <authorList>
            <person name="Leung K.M."/>
            <person name="Lai G.K.K."/>
            <person name="Griffin S.D.J."/>
        </authorList>
    </citation>
    <scope>NUCLEOTIDE SEQUENCE [LARGE SCALE GENOMIC DNA]</scope>
    <source>
        <strain evidence="1 2">G5MAi6</strain>
    </source>
</reference>
<accession>A0ABD7X3G2</accession>
<evidence type="ECO:0000313" key="1">
    <source>
        <dbReference type="EMBL" id="WEA46862.1"/>
    </source>
</evidence>
<sequence length="111" mass="12749">MKELVINDVVFDVKYLTTSTVSKEEVGFEKRIINNNGKMTKGRDQIKFSFSVLGKQDYQLYDSFFENTHYTVIIPETSERFIADSVSHSTFYQGAEVADDTEVVFKVTLTK</sequence>
<organism evidence="1 2">
    <name type="scientific">Priestia aryabhattai</name>
    <name type="common">Bacillus aryabhattai</name>
    <dbReference type="NCBI Taxonomy" id="412384"/>
    <lineage>
        <taxon>Bacteria</taxon>
        <taxon>Bacillati</taxon>
        <taxon>Bacillota</taxon>
        <taxon>Bacilli</taxon>
        <taxon>Bacillales</taxon>
        <taxon>Bacillaceae</taxon>
        <taxon>Priestia</taxon>
    </lineage>
</organism>
<dbReference type="InterPro" id="IPR023105">
    <property type="entry name" value="YkvR-like_sf"/>
</dbReference>
<gene>
    <name evidence="1" type="ORF">PWO00_13125</name>
</gene>
<dbReference type="Proteomes" id="UP001220217">
    <property type="component" value="Chromosome"/>
</dbReference>
<protein>
    <submittedName>
        <fullName evidence="1">Uncharacterized protein</fullName>
    </submittedName>
</protein>
<name>A0ABD7X3G2_PRIAR</name>
<dbReference type="Gene3D" id="2.40.30.80">
    <property type="entry name" value="YkvR-like"/>
    <property type="match status" value="1"/>
</dbReference>
<proteinExistence type="predicted"/>